<dbReference type="InterPro" id="IPR048911">
    <property type="entry name" value="Bflower"/>
</dbReference>
<dbReference type="AlphaFoldDB" id="A0A517WKC3"/>
<accession>A0A517WKC3</accession>
<dbReference type="Proteomes" id="UP000320722">
    <property type="component" value="Chromosome"/>
</dbReference>
<feature type="domain" description="4-fold beta flower" evidence="1">
    <location>
        <begin position="3"/>
        <end position="119"/>
    </location>
</feature>
<dbReference type="RefSeq" id="WP_145044226.1">
    <property type="nucleotide sequence ID" value="NZ_CP036347.1"/>
</dbReference>
<dbReference type="EMBL" id="CP036347">
    <property type="protein sequence ID" value="QDU05707.1"/>
    <property type="molecule type" value="Genomic_DNA"/>
</dbReference>
<gene>
    <name evidence="2" type="ORF">V6x_54480</name>
</gene>
<evidence type="ECO:0000259" key="1">
    <source>
        <dbReference type="Pfam" id="PF21784"/>
    </source>
</evidence>
<reference evidence="2 3" key="1">
    <citation type="submission" date="2019-02" db="EMBL/GenBank/DDBJ databases">
        <title>Deep-cultivation of Planctomycetes and their phenomic and genomic characterization uncovers novel biology.</title>
        <authorList>
            <person name="Wiegand S."/>
            <person name="Jogler M."/>
            <person name="Boedeker C."/>
            <person name="Pinto D."/>
            <person name="Vollmers J."/>
            <person name="Rivas-Marin E."/>
            <person name="Kohn T."/>
            <person name="Peeters S.H."/>
            <person name="Heuer A."/>
            <person name="Rast P."/>
            <person name="Oberbeckmann S."/>
            <person name="Bunk B."/>
            <person name="Jeske O."/>
            <person name="Meyerdierks A."/>
            <person name="Storesund J.E."/>
            <person name="Kallscheuer N."/>
            <person name="Luecker S."/>
            <person name="Lage O.M."/>
            <person name="Pohl T."/>
            <person name="Merkel B.J."/>
            <person name="Hornburger P."/>
            <person name="Mueller R.-W."/>
            <person name="Bruemmer F."/>
            <person name="Labrenz M."/>
            <person name="Spormann A.M."/>
            <person name="Op den Camp H."/>
            <person name="Overmann J."/>
            <person name="Amann R."/>
            <person name="Jetten M.S.M."/>
            <person name="Mascher T."/>
            <person name="Medema M.H."/>
            <person name="Devos D.P."/>
            <person name="Kaster A.-K."/>
            <person name="Ovreas L."/>
            <person name="Rohde M."/>
            <person name="Galperin M.Y."/>
            <person name="Jogler C."/>
        </authorList>
    </citation>
    <scope>NUCLEOTIDE SEQUENCE [LARGE SCALE GENOMIC DNA]</scope>
    <source>
        <strain evidence="2 3">V6</strain>
    </source>
</reference>
<sequence>MTPVFDAQGHTVAWIDKDGNDLIVFNLQGGPLAFIDDGGVYTFSSAFCGFYEDGFFRDRSGNSVAFTECASGGPLTPITEITPIEPITAIPPITPIAPITPISPIGSLSWSQVGWSDFIGAT</sequence>
<evidence type="ECO:0000313" key="2">
    <source>
        <dbReference type="EMBL" id="QDU05707.1"/>
    </source>
</evidence>
<name>A0A517WKC3_9PLAN</name>
<protein>
    <recommendedName>
        <fullName evidence="1">4-fold beta flower domain-containing protein</fullName>
    </recommendedName>
</protein>
<organism evidence="2 3">
    <name type="scientific">Gimesia chilikensis</name>
    <dbReference type="NCBI Taxonomy" id="2605989"/>
    <lineage>
        <taxon>Bacteria</taxon>
        <taxon>Pseudomonadati</taxon>
        <taxon>Planctomycetota</taxon>
        <taxon>Planctomycetia</taxon>
        <taxon>Planctomycetales</taxon>
        <taxon>Planctomycetaceae</taxon>
        <taxon>Gimesia</taxon>
    </lineage>
</organism>
<evidence type="ECO:0000313" key="3">
    <source>
        <dbReference type="Proteomes" id="UP000320722"/>
    </source>
</evidence>
<dbReference type="Pfam" id="PF21784">
    <property type="entry name" value="Bflower"/>
    <property type="match status" value="1"/>
</dbReference>
<proteinExistence type="predicted"/>